<comment type="caution">
    <text evidence="1">The sequence shown here is derived from an EMBL/GenBank/DDBJ whole genome shotgun (WGS) entry which is preliminary data.</text>
</comment>
<name>A0ACC1AZX6_9ROSI</name>
<dbReference type="Proteomes" id="UP001164250">
    <property type="component" value="Chromosome 7"/>
</dbReference>
<proteinExistence type="predicted"/>
<reference evidence="2" key="1">
    <citation type="journal article" date="2023" name="G3 (Bethesda)">
        <title>Genome assembly and association tests identify interacting loci associated with vigor, precocity, and sex in interspecific pistachio rootstocks.</title>
        <authorList>
            <person name="Palmer W."/>
            <person name="Jacygrad E."/>
            <person name="Sagayaradj S."/>
            <person name="Cavanaugh K."/>
            <person name="Han R."/>
            <person name="Bertier L."/>
            <person name="Beede B."/>
            <person name="Kafkas S."/>
            <person name="Golino D."/>
            <person name="Preece J."/>
            <person name="Michelmore R."/>
        </authorList>
    </citation>
    <scope>NUCLEOTIDE SEQUENCE [LARGE SCALE GENOMIC DNA]</scope>
</reference>
<sequence>MGLLDKVLKDLIAIVTEDSRIWMRLPAQFIIITLSGCLRDASTSVIFLSSPPAAEKMPSVK</sequence>
<organism evidence="1 2">
    <name type="scientific">Pistacia atlantica</name>
    <dbReference type="NCBI Taxonomy" id="434234"/>
    <lineage>
        <taxon>Eukaryota</taxon>
        <taxon>Viridiplantae</taxon>
        <taxon>Streptophyta</taxon>
        <taxon>Embryophyta</taxon>
        <taxon>Tracheophyta</taxon>
        <taxon>Spermatophyta</taxon>
        <taxon>Magnoliopsida</taxon>
        <taxon>eudicotyledons</taxon>
        <taxon>Gunneridae</taxon>
        <taxon>Pentapetalae</taxon>
        <taxon>rosids</taxon>
        <taxon>malvids</taxon>
        <taxon>Sapindales</taxon>
        <taxon>Anacardiaceae</taxon>
        <taxon>Pistacia</taxon>
    </lineage>
</organism>
<protein>
    <submittedName>
        <fullName evidence="1">Uncharacterized protein</fullName>
    </submittedName>
</protein>
<keyword evidence="2" id="KW-1185">Reference proteome</keyword>
<evidence type="ECO:0000313" key="1">
    <source>
        <dbReference type="EMBL" id="KAJ0092138.1"/>
    </source>
</evidence>
<dbReference type="EMBL" id="CM047903">
    <property type="protein sequence ID" value="KAJ0092138.1"/>
    <property type="molecule type" value="Genomic_DNA"/>
</dbReference>
<evidence type="ECO:0000313" key="2">
    <source>
        <dbReference type="Proteomes" id="UP001164250"/>
    </source>
</evidence>
<accession>A0ACC1AZX6</accession>
<gene>
    <name evidence="1" type="ORF">Patl1_24836</name>
</gene>